<comment type="caution">
    <text evidence="1">The sequence shown here is derived from an EMBL/GenBank/DDBJ whole genome shotgun (WGS) entry which is preliminary data.</text>
</comment>
<dbReference type="Proteomes" id="UP001150581">
    <property type="component" value="Unassembled WGS sequence"/>
</dbReference>
<evidence type="ECO:0000313" key="1">
    <source>
        <dbReference type="EMBL" id="KAJ1899710.1"/>
    </source>
</evidence>
<gene>
    <name evidence="1" type="primary">sec1_1</name>
    <name evidence="1" type="ORF">LPJ66_001943</name>
</gene>
<reference evidence="1" key="1">
    <citation type="submission" date="2022-07" db="EMBL/GenBank/DDBJ databases">
        <title>Phylogenomic reconstructions and comparative analyses of Kickxellomycotina fungi.</title>
        <authorList>
            <person name="Reynolds N.K."/>
            <person name="Stajich J.E."/>
            <person name="Barry K."/>
            <person name="Grigoriev I.V."/>
            <person name="Crous P."/>
            <person name="Smith M.E."/>
        </authorList>
    </citation>
    <scope>NUCLEOTIDE SEQUENCE</scope>
    <source>
        <strain evidence="1">Benny 63K</strain>
    </source>
</reference>
<evidence type="ECO:0000313" key="2">
    <source>
        <dbReference type="Proteomes" id="UP001150581"/>
    </source>
</evidence>
<accession>A0ACC1IRW5</accession>
<keyword evidence="2" id="KW-1185">Reference proteome</keyword>
<sequence length="627" mass="71048">MDNTSRNSPSHSHSRSLVELLRKNIIGAISSTVKGNRWRVVVVDRPSLKVVSMALEMQSILEQNVMAVQLITRNRQAYPEMDAIYILVPCADSVMRMIDDFKPDPGHPENHQTKYAHAHLFFTGKLPELLFSQLASSAAAPYIKGVTELFVEYNPFESRVFLTTPSKQPFYSLYSPHAADKIERDLDAASDRLLSVIAALEIHPFVRFYRPVNPTSSNNGSDSGNDSSQDSACPRIAEDMARRLQLKLNEHYAHEYSDTDNKDPRQQHNSDSVVIVLDRSIDMFAPLVHELTYQAMVHDIIDLGDGAKYIHEKKAANGQVERVEAELSEKTDWLWEKLRHEHIGSVAQKLSDRVERLMSESTGIKAAQSDGKKLTLTEMKATLAELPEFKRLQSLYSLHSDLATQCLEISSKRNLPALVNFEQEIVTQTSADGKHVGQMSLETRLIALLDDEGLDKSDRIRLLFLYLVYANGGSAEDRRRLEEVPQCLTINDKHAAINLRQLGIPTNKKQSELNKPSAKKTYSWDTFTHADPDKHEPWFAPAVKRIIFEQLNGDLDDTLFPWTRETLPENIPKHILNVTATSLRRNKGTWERKHQHSKSEDSGKGTMIIYIAGGMTFSEMRTVYEMT</sequence>
<dbReference type="EMBL" id="JANBPG010000132">
    <property type="protein sequence ID" value="KAJ1899710.1"/>
    <property type="molecule type" value="Genomic_DNA"/>
</dbReference>
<proteinExistence type="predicted"/>
<protein>
    <submittedName>
        <fullName evidence="1">Syntaxin binding protein 1</fullName>
    </submittedName>
</protein>
<organism evidence="1 2">
    <name type="scientific">Kickxella alabastrina</name>
    <dbReference type="NCBI Taxonomy" id="61397"/>
    <lineage>
        <taxon>Eukaryota</taxon>
        <taxon>Fungi</taxon>
        <taxon>Fungi incertae sedis</taxon>
        <taxon>Zoopagomycota</taxon>
        <taxon>Kickxellomycotina</taxon>
        <taxon>Kickxellomycetes</taxon>
        <taxon>Kickxellales</taxon>
        <taxon>Kickxellaceae</taxon>
        <taxon>Kickxella</taxon>
    </lineage>
</organism>
<name>A0ACC1IRW5_9FUNG</name>